<dbReference type="InterPro" id="IPR008974">
    <property type="entry name" value="TRAF-like"/>
</dbReference>
<sequence>MKTFSWEIDNFSERNDVFFSDPFSSGGCEWCLCVFPEGNVVDDHLSLFLFVMDPESLLPGWKRRAIFRFVLSNHSGKELHKTTEERKLFTAEAPGWGYHRMLPLSKLQEEGFLEDDKLTIQVYMKVVEVILEGKSTKTDMVVINGFHVLNTQAISVSKIFAQHPDVAVDIRSDIKEVKTTYMNILLGLIETLSQAPESLSETEISKAELELSELTEGGFRLGWLMSKLDEISLERNKTVSNGFEVVQKPEDLEKYVELSSSDVEVEQDKEKTDSAGVPKVSSFDFLDFLFKRCFLSCFSFSRQ</sequence>
<proteinExistence type="predicted"/>
<evidence type="ECO:0000256" key="1">
    <source>
        <dbReference type="ARBA" id="ARBA00023054"/>
    </source>
</evidence>
<dbReference type="SUPFAM" id="SSF49599">
    <property type="entry name" value="TRAF domain-like"/>
    <property type="match status" value="1"/>
</dbReference>
<evidence type="ECO:0000313" key="4">
    <source>
        <dbReference type="Proteomes" id="UP000029120"/>
    </source>
</evidence>
<dbReference type="Pfam" id="PF22486">
    <property type="entry name" value="MATH_2"/>
    <property type="match status" value="1"/>
</dbReference>
<dbReference type="Proteomes" id="UP000029120">
    <property type="component" value="Chromosome 4"/>
</dbReference>
<dbReference type="SMART" id="SM00061">
    <property type="entry name" value="MATH"/>
    <property type="match status" value="1"/>
</dbReference>
<dbReference type="EMBL" id="CM002872">
    <property type="protein sequence ID" value="KFK37095.1"/>
    <property type="molecule type" value="Genomic_DNA"/>
</dbReference>
<protein>
    <recommendedName>
        <fullName evidence="2">MATH domain-containing protein</fullName>
    </recommendedName>
</protein>
<dbReference type="InterPro" id="IPR002083">
    <property type="entry name" value="MATH/TRAF_dom"/>
</dbReference>
<dbReference type="AlphaFoldDB" id="A0A087H4P3"/>
<dbReference type="OrthoDB" id="1086031at2759"/>
<dbReference type="Gene3D" id="2.60.210.10">
    <property type="entry name" value="Apoptosis, Tumor Necrosis Factor Receptor Associated Protein 2, Chain A"/>
    <property type="match status" value="1"/>
</dbReference>
<dbReference type="PROSITE" id="PS50144">
    <property type="entry name" value="MATH"/>
    <property type="match status" value="1"/>
</dbReference>
<gene>
    <name evidence="3" type="ordered locus">AALP_Aa4g212500</name>
</gene>
<evidence type="ECO:0000259" key="2">
    <source>
        <dbReference type="PROSITE" id="PS50144"/>
    </source>
</evidence>
<keyword evidence="4" id="KW-1185">Reference proteome</keyword>
<dbReference type="PANTHER" id="PTHR46236:SF26">
    <property type="entry name" value="MATH DOMAIN-CONTAINING PROTEIN"/>
    <property type="match status" value="1"/>
</dbReference>
<keyword evidence="1" id="KW-0175">Coiled coil</keyword>
<reference evidence="4" key="1">
    <citation type="journal article" date="2015" name="Nat. Plants">
        <title>Genome expansion of Arabis alpina linked with retrotransposition and reduced symmetric DNA methylation.</title>
        <authorList>
            <person name="Willing E.M."/>
            <person name="Rawat V."/>
            <person name="Mandakova T."/>
            <person name="Maumus F."/>
            <person name="James G.V."/>
            <person name="Nordstroem K.J."/>
            <person name="Becker C."/>
            <person name="Warthmann N."/>
            <person name="Chica C."/>
            <person name="Szarzynska B."/>
            <person name="Zytnicki M."/>
            <person name="Albani M.C."/>
            <person name="Kiefer C."/>
            <person name="Bergonzi S."/>
            <person name="Castaings L."/>
            <person name="Mateos J.L."/>
            <person name="Berns M.C."/>
            <person name="Bujdoso N."/>
            <person name="Piofczyk T."/>
            <person name="de Lorenzo L."/>
            <person name="Barrero-Sicilia C."/>
            <person name="Mateos I."/>
            <person name="Piednoel M."/>
            <person name="Hagmann J."/>
            <person name="Chen-Min-Tao R."/>
            <person name="Iglesias-Fernandez R."/>
            <person name="Schuster S.C."/>
            <person name="Alonso-Blanco C."/>
            <person name="Roudier F."/>
            <person name="Carbonero P."/>
            <person name="Paz-Ares J."/>
            <person name="Davis S.J."/>
            <person name="Pecinka A."/>
            <person name="Quesneville H."/>
            <person name="Colot V."/>
            <person name="Lysak M.A."/>
            <person name="Weigel D."/>
            <person name="Coupland G."/>
            <person name="Schneeberger K."/>
        </authorList>
    </citation>
    <scope>NUCLEOTIDE SEQUENCE [LARGE SCALE GENOMIC DNA]</scope>
    <source>
        <strain evidence="4">cv. Pajares</strain>
    </source>
</reference>
<organism evidence="3 4">
    <name type="scientific">Arabis alpina</name>
    <name type="common">Alpine rock-cress</name>
    <dbReference type="NCBI Taxonomy" id="50452"/>
    <lineage>
        <taxon>Eukaryota</taxon>
        <taxon>Viridiplantae</taxon>
        <taxon>Streptophyta</taxon>
        <taxon>Embryophyta</taxon>
        <taxon>Tracheophyta</taxon>
        <taxon>Spermatophyta</taxon>
        <taxon>Magnoliopsida</taxon>
        <taxon>eudicotyledons</taxon>
        <taxon>Gunneridae</taxon>
        <taxon>Pentapetalae</taxon>
        <taxon>rosids</taxon>
        <taxon>malvids</taxon>
        <taxon>Brassicales</taxon>
        <taxon>Brassicaceae</taxon>
        <taxon>Arabideae</taxon>
        <taxon>Arabis</taxon>
    </lineage>
</organism>
<dbReference type="InterPro" id="IPR050804">
    <property type="entry name" value="MCC"/>
</dbReference>
<evidence type="ECO:0000313" key="3">
    <source>
        <dbReference type="EMBL" id="KFK37095.1"/>
    </source>
</evidence>
<dbReference type="eggNOG" id="KOG1987">
    <property type="taxonomic scope" value="Eukaryota"/>
</dbReference>
<dbReference type="Gramene" id="KFK37095">
    <property type="protein sequence ID" value="KFK37095"/>
    <property type="gene ID" value="AALP_AA4G212500"/>
</dbReference>
<dbReference type="OMA" id="SKIFAQH"/>
<accession>A0A087H4P3</accession>
<dbReference type="CDD" id="cd00121">
    <property type="entry name" value="MATH"/>
    <property type="match status" value="1"/>
</dbReference>
<dbReference type="PANTHER" id="PTHR46236">
    <property type="entry name" value="TRAF-LIKE SUPERFAMILY PROTEIN"/>
    <property type="match status" value="1"/>
</dbReference>
<feature type="domain" description="MATH" evidence="2">
    <location>
        <begin position="1"/>
        <end position="124"/>
    </location>
</feature>
<name>A0A087H4P3_ARAAL</name>